<accession>A0A0F9ILH9</accession>
<sequence>MTLITRRAFTLGLLAAPAIIPASRLMSVVPYQQETYIGSLETVEFIETAAPSILLNEEWIKRIN</sequence>
<proteinExistence type="predicted"/>
<organism evidence="1">
    <name type="scientific">marine sediment metagenome</name>
    <dbReference type="NCBI Taxonomy" id="412755"/>
    <lineage>
        <taxon>unclassified sequences</taxon>
        <taxon>metagenomes</taxon>
        <taxon>ecological metagenomes</taxon>
    </lineage>
</organism>
<name>A0A0F9ILH9_9ZZZZ</name>
<evidence type="ECO:0000313" key="1">
    <source>
        <dbReference type="EMBL" id="KKM39538.1"/>
    </source>
</evidence>
<dbReference type="AlphaFoldDB" id="A0A0F9ILH9"/>
<reference evidence="1" key="1">
    <citation type="journal article" date="2015" name="Nature">
        <title>Complex archaea that bridge the gap between prokaryotes and eukaryotes.</title>
        <authorList>
            <person name="Spang A."/>
            <person name="Saw J.H."/>
            <person name="Jorgensen S.L."/>
            <person name="Zaremba-Niedzwiedzka K."/>
            <person name="Martijn J."/>
            <person name="Lind A.E."/>
            <person name="van Eijk R."/>
            <person name="Schleper C."/>
            <person name="Guy L."/>
            <person name="Ettema T.J."/>
        </authorList>
    </citation>
    <scope>NUCLEOTIDE SEQUENCE</scope>
</reference>
<dbReference type="EMBL" id="LAZR01012118">
    <property type="protein sequence ID" value="KKM39538.1"/>
    <property type="molecule type" value="Genomic_DNA"/>
</dbReference>
<feature type="non-terminal residue" evidence="1">
    <location>
        <position position="64"/>
    </location>
</feature>
<comment type="caution">
    <text evidence="1">The sequence shown here is derived from an EMBL/GenBank/DDBJ whole genome shotgun (WGS) entry which is preliminary data.</text>
</comment>
<gene>
    <name evidence="1" type="ORF">LCGC14_1564440</name>
</gene>
<protein>
    <submittedName>
        <fullName evidence="1">Uncharacterized protein</fullName>
    </submittedName>
</protein>